<keyword evidence="3" id="KW-0238">DNA-binding</keyword>
<evidence type="ECO:0000313" key="6">
    <source>
        <dbReference type="EMBL" id="BCA28600.1"/>
    </source>
</evidence>
<reference evidence="6 7" key="1">
    <citation type="journal article" date="2020" name="Microbiol. Resour. Announc.">
        <title>Complete genome sequence of Pseudomonas otitidis strain MrB4, isolated from Lake Biwa in Japan.</title>
        <authorList>
            <person name="Miyazaki K."/>
            <person name="Hase E."/>
            <person name="Maruya T."/>
        </authorList>
    </citation>
    <scope>NUCLEOTIDE SEQUENCE [LARGE SCALE GENOMIC DNA]</scope>
    <source>
        <strain evidence="6 7">MrB4</strain>
    </source>
</reference>
<dbReference type="Gene3D" id="3.40.190.290">
    <property type="match status" value="1"/>
</dbReference>
<dbReference type="KEGG" id="poj:PtoMrB4_25770"/>
<dbReference type="PRINTS" id="PR00039">
    <property type="entry name" value="HTHLYSR"/>
</dbReference>
<dbReference type="FunFam" id="3.40.190.290:FF:000012">
    <property type="entry name" value="Transcriptional regulator, LysR family"/>
    <property type="match status" value="1"/>
</dbReference>
<proteinExistence type="inferred from homology"/>
<evidence type="ECO:0000256" key="2">
    <source>
        <dbReference type="ARBA" id="ARBA00023015"/>
    </source>
</evidence>
<dbReference type="InterPro" id="IPR005119">
    <property type="entry name" value="LysR_subst-bd"/>
</dbReference>
<dbReference type="Gene3D" id="1.10.10.10">
    <property type="entry name" value="Winged helix-like DNA-binding domain superfamily/Winged helix DNA-binding domain"/>
    <property type="match status" value="1"/>
</dbReference>
<sequence length="302" mass="32984">MSDDLLRDAFSGLVALVAVAREGSFTRAAAHLGLSQSAVSHAVKGLEQRLGTRLLARNSRTVAPTEAGERLLRTVAPRLAEIDAGMADLADLRDSPTGSIRITASDHALRTVLFPRLKRFLPQHPGIHVELHSNNQLVDLAAEQFDAGVRLGDSLAQDMIAVRIGPDLRFAVVATQRYLEGRTLPHHPDDLQAHSCINLRLPTYGGLWAWEFGQGDQACNVRVPGQLIFNSIYDCLDAAIAGLGIAYVPEDIALPYIRSGHLHSVMQDWCPYWAGYHLYYPSRRQPSGAMSALIAALKVDAR</sequence>
<dbReference type="Pfam" id="PF03466">
    <property type="entry name" value="LysR_substrate"/>
    <property type="match status" value="1"/>
</dbReference>
<gene>
    <name evidence="6" type="ORF">PtoMrB4_25770</name>
</gene>
<keyword evidence="2" id="KW-0805">Transcription regulation</keyword>
<dbReference type="FunFam" id="1.10.10.10:FF:000001">
    <property type="entry name" value="LysR family transcriptional regulator"/>
    <property type="match status" value="1"/>
</dbReference>
<dbReference type="GO" id="GO:0006351">
    <property type="term" value="P:DNA-templated transcription"/>
    <property type="evidence" value="ECO:0007669"/>
    <property type="project" value="TreeGrafter"/>
</dbReference>
<dbReference type="InterPro" id="IPR036388">
    <property type="entry name" value="WH-like_DNA-bd_sf"/>
</dbReference>
<name>A0A679GMW4_9GAMM</name>
<dbReference type="InterPro" id="IPR058163">
    <property type="entry name" value="LysR-type_TF_proteobact-type"/>
</dbReference>
<dbReference type="AlphaFoldDB" id="A0A679GMW4"/>
<dbReference type="CDD" id="cd08474">
    <property type="entry name" value="PBP2_CrgA_like_5"/>
    <property type="match status" value="1"/>
</dbReference>
<dbReference type="EMBL" id="AP022642">
    <property type="protein sequence ID" value="BCA28600.1"/>
    <property type="molecule type" value="Genomic_DNA"/>
</dbReference>
<evidence type="ECO:0000256" key="1">
    <source>
        <dbReference type="ARBA" id="ARBA00009437"/>
    </source>
</evidence>
<dbReference type="SUPFAM" id="SSF46785">
    <property type="entry name" value="Winged helix' DNA-binding domain"/>
    <property type="match status" value="1"/>
</dbReference>
<dbReference type="InterPro" id="IPR000847">
    <property type="entry name" value="LysR_HTH_N"/>
</dbReference>
<dbReference type="PANTHER" id="PTHR30537">
    <property type="entry name" value="HTH-TYPE TRANSCRIPTIONAL REGULATOR"/>
    <property type="match status" value="1"/>
</dbReference>
<dbReference type="PROSITE" id="PS50931">
    <property type="entry name" value="HTH_LYSR"/>
    <property type="match status" value="1"/>
</dbReference>
<accession>A0A679GMW4</accession>
<dbReference type="RefSeq" id="WP_172433501.1">
    <property type="nucleotide sequence ID" value="NZ_AP022642.1"/>
</dbReference>
<dbReference type="GeneID" id="57397801"/>
<dbReference type="PANTHER" id="PTHR30537:SF1">
    <property type="entry name" value="HTH-TYPE TRANSCRIPTIONAL REGULATOR PGRR"/>
    <property type="match status" value="1"/>
</dbReference>
<dbReference type="SUPFAM" id="SSF53850">
    <property type="entry name" value="Periplasmic binding protein-like II"/>
    <property type="match status" value="1"/>
</dbReference>
<comment type="similarity">
    <text evidence="1">Belongs to the LysR transcriptional regulatory family.</text>
</comment>
<evidence type="ECO:0000256" key="4">
    <source>
        <dbReference type="ARBA" id="ARBA00023163"/>
    </source>
</evidence>
<dbReference type="GO" id="GO:0043565">
    <property type="term" value="F:sequence-specific DNA binding"/>
    <property type="evidence" value="ECO:0007669"/>
    <property type="project" value="TreeGrafter"/>
</dbReference>
<evidence type="ECO:0000313" key="7">
    <source>
        <dbReference type="Proteomes" id="UP000501237"/>
    </source>
</evidence>
<dbReference type="InterPro" id="IPR036390">
    <property type="entry name" value="WH_DNA-bd_sf"/>
</dbReference>
<dbReference type="Pfam" id="PF00126">
    <property type="entry name" value="HTH_1"/>
    <property type="match status" value="1"/>
</dbReference>
<evidence type="ECO:0000256" key="3">
    <source>
        <dbReference type="ARBA" id="ARBA00023125"/>
    </source>
</evidence>
<keyword evidence="4" id="KW-0804">Transcription</keyword>
<dbReference type="GO" id="GO:0003700">
    <property type="term" value="F:DNA-binding transcription factor activity"/>
    <property type="evidence" value="ECO:0007669"/>
    <property type="project" value="InterPro"/>
</dbReference>
<feature type="domain" description="HTH lysR-type" evidence="5">
    <location>
        <begin position="13"/>
        <end position="65"/>
    </location>
</feature>
<protein>
    <submittedName>
        <fullName evidence="6">LysR family transcriptional regulator</fullName>
    </submittedName>
</protein>
<dbReference type="Proteomes" id="UP000501237">
    <property type="component" value="Chromosome"/>
</dbReference>
<evidence type="ECO:0000259" key="5">
    <source>
        <dbReference type="PROSITE" id="PS50931"/>
    </source>
</evidence>
<organism evidence="6 7">
    <name type="scientific">Metapseudomonas otitidis</name>
    <dbReference type="NCBI Taxonomy" id="319939"/>
    <lineage>
        <taxon>Bacteria</taxon>
        <taxon>Pseudomonadati</taxon>
        <taxon>Pseudomonadota</taxon>
        <taxon>Gammaproteobacteria</taxon>
        <taxon>Pseudomonadales</taxon>
        <taxon>Pseudomonadaceae</taxon>
        <taxon>Metapseudomonas</taxon>
    </lineage>
</organism>